<dbReference type="GO" id="GO:0005634">
    <property type="term" value="C:nucleus"/>
    <property type="evidence" value="ECO:0007669"/>
    <property type="project" value="UniProtKB-SubCell"/>
</dbReference>
<dbReference type="GO" id="GO:0003886">
    <property type="term" value="F:DNA (cytosine-5-)-methyltransferase activity"/>
    <property type="evidence" value="ECO:0007669"/>
    <property type="project" value="UniProtKB-EC"/>
</dbReference>
<evidence type="ECO:0000256" key="1">
    <source>
        <dbReference type="ARBA" id="ARBA00004123"/>
    </source>
</evidence>
<keyword evidence="4 10" id="KW-0808">Transferase</keyword>
<sequence>IDFQGRVLHPVQNRVVSVRECARSQGFLDSYRFFGTITDKHRQVGNAVPPPLAAAIGHEIRKCIRDIALNTEPKPMNNCSAEATTSKSVDNNFNESFDGNNNDGENVTKTYLMSR</sequence>
<evidence type="ECO:0000256" key="7">
    <source>
        <dbReference type="ARBA" id="ARBA00023125"/>
    </source>
</evidence>
<protein>
    <recommendedName>
        <fullName evidence="2">DNA (cytosine-5-)-methyltransferase</fullName>
        <ecNumber evidence="2">2.1.1.37</ecNumber>
    </recommendedName>
</protein>
<dbReference type="GO" id="GO:0032259">
    <property type="term" value="P:methylation"/>
    <property type="evidence" value="ECO:0007669"/>
    <property type="project" value="UniProtKB-KW"/>
</dbReference>
<evidence type="ECO:0000313" key="11">
    <source>
        <dbReference type="Proteomes" id="UP000669903"/>
    </source>
</evidence>
<evidence type="ECO:0000313" key="10">
    <source>
        <dbReference type="EMBL" id="KAG5332075.1"/>
    </source>
</evidence>
<reference evidence="10" key="1">
    <citation type="submission" date="2020-03" db="EMBL/GenBank/DDBJ databases">
        <title>Relaxed selection underlies rapid genomic changes in the transitions from sociality to social parasitism in ants.</title>
        <authorList>
            <person name="Bi X."/>
        </authorList>
    </citation>
    <scope>NUCLEOTIDE SEQUENCE</scope>
    <source>
        <strain evidence="10">BGI-DK2014a</strain>
        <tissue evidence="10">Whole body</tissue>
    </source>
</reference>
<name>A0A836JU44_9HYME</name>
<feature type="region of interest" description="Disordered" evidence="9">
    <location>
        <begin position="90"/>
        <end position="115"/>
    </location>
</feature>
<dbReference type="Gene3D" id="3.90.120.10">
    <property type="entry name" value="DNA Methylase, subunit A, domain 2"/>
    <property type="match status" value="1"/>
</dbReference>
<dbReference type="GO" id="GO:0044027">
    <property type="term" value="P:negative regulation of gene expression via chromosomal CpG island methylation"/>
    <property type="evidence" value="ECO:0007669"/>
    <property type="project" value="TreeGrafter"/>
</dbReference>
<dbReference type="PANTHER" id="PTHR10629:SF52">
    <property type="entry name" value="DNA (CYTOSINE-5)-METHYLTRANSFERASE 1"/>
    <property type="match status" value="1"/>
</dbReference>
<feature type="non-terminal residue" evidence="10">
    <location>
        <position position="1"/>
    </location>
</feature>
<keyword evidence="8" id="KW-0539">Nucleus</keyword>
<comment type="caution">
    <text evidence="10">The sequence shown here is derived from an EMBL/GenBank/DDBJ whole genome shotgun (WGS) entry which is preliminary data.</text>
</comment>
<organism evidence="10 11">
    <name type="scientific">Acromyrmex charruanus</name>
    <dbReference type="NCBI Taxonomy" id="2715315"/>
    <lineage>
        <taxon>Eukaryota</taxon>
        <taxon>Metazoa</taxon>
        <taxon>Ecdysozoa</taxon>
        <taxon>Arthropoda</taxon>
        <taxon>Hexapoda</taxon>
        <taxon>Insecta</taxon>
        <taxon>Pterygota</taxon>
        <taxon>Neoptera</taxon>
        <taxon>Endopterygota</taxon>
        <taxon>Hymenoptera</taxon>
        <taxon>Apocrita</taxon>
        <taxon>Aculeata</taxon>
        <taxon>Formicoidea</taxon>
        <taxon>Formicidae</taxon>
        <taxon>Myrmicinae</taxon>
        <taxon>Acromyrmex</taxon>
    </lineage>
</organism>
<keyword evidence="6" id="KW-0677">Repeat</keyword>
<evidence type="ECO:0000256" key="4">
    <source>
        <dbReference type="ARBA" id="ARBA00022679"/>
    </source>
</evidence>
<dbReference type="PANTHER" id="PTHR10629">
    <property type="entry name" value="CYTOSINE-SPECIFIC METHYLTRANSFERASE"/>
    <property type="match status" value="1"/>
</dbReference>
<evidence type="ECO:0000256" key="8">
    <source>
        <dbReference type="ARBA" id="ARBA00023242"/>
    </source>
</evidence>
<dbReference type="InterPro" id="IPR031303">
    <property type="entry name" value="C5_meth_CS"/>
</dbReference>
<evidence type="ECO:0000256" key="2">
    <source>
        <dbReference type="ARBA" id="ARBA00011975"/>
    </source>
</evidence>
<dbReference type="Pfam" id="PF00145">
    <property type="entry name" value="DNA_methylase"/>
    <property type="match status" value="1"/>
</dbReference>
<dbReference type="EC" id="2.1.1.37" evidence="2"/>
<keyword evidence="7" id="KW-0238">DNA-binding</keyword>
<dbReference type="EMBL" id="JAANIC010005313">
    <property type="protein sequence ID" value="KAG5332075.1"/>
    <property type="molecule type" value="Genomic_DNA"/>
</dbReference>
<feature type="compositionally biased region" description="Low complexity" evidence="9">
    <location>
        <begin position="91"/>
        <end position="105"/>
    </location>
</feature>
<evidence type="ECO:0000256" key="5">
    <source>
        <dbReference type="ARBA" id="ARBA00022691"/>
    </source>
</evidence>
<dbReference type="InterPro" id="IPR029063">
    <property type="entry name" value="SAM-dependent_MTases_sf"/>
</dbReference>
<dbReference type="AlphaFoldDB" id="A0A836JU44"/>
<keyword evidence="3 10" id="KW-0489">Methyltransferase</keyword>
<accession>A0A836JU44</accession>
<dbReference type="PROSITE" id="PS00095">
    <property type="entry name" value="C5_MTASE_2"/>
    <property type="match status" value="1"/>
</dbReference>
<dbReference type="FunFam" id="3.40.50.150:FF:000108">
    <property type="entry name" value="DNA (cytosine-5)-methyltransferase"/>
    <property type="match status" value="1"/>
</dbReference>
<dbReference type="GO" id="GO:0003677">
    <property type="term" value="F:DNA binding"/>
    <property type="evidence" value="ECO:0007669"/>
    <property type="project" value="UniProtKB-KW"/>
</dbReference>
<evidence type="ECO:0000256" key="9">
    <source>
        <dbReference type="SAM" id="MobiDB-lite"/>
    </source>
</evidence>
<keyword evidence="5" id="KW-0949">S-adenosyl-L-methionine</keyword>
<dbReference type="SUPFAM" id="SSF53335">
    <property type="entry name" value="S-adenosyl-L-methionine-dependent methyltransferases"/>
    <property type="match status" value="1"/>
</dbReference>
<comment type="subcellular location">
    <subcellularLocation>
        <location evidence="1">Nucleus</location>
    </subcellularLocation>
</comment>
<evidence type="ECO:0000256" key="3">
    <source>
        <dbReference type="ARBA" id="ARBA00022603"/>
    </source>
</evidence>
<feature type="non-terminal residue" evidence="10">
    <location>
        <position position="115"/>
    </location>
</feature>
<proteinExistence type="predicted"/>
<dbReference type="Proteomes" id="UP000669903">
    <property type="component" value="Unassembled WGS sequence"/>
</dbReference>
<gene>
    <name evidence="10" type="primary">Dnmt_0</name>
    <name evidence="10" type="ORF">G6Z76_0008808</name>
</gene>
<dbReference type="InterPro" id="IPR050390">
    <property type="entry name" value="C5-Methyltransferase"/>
</dbReference>
<evidence type="ECO:0000256" key="6">
    <source>
        <dbReference type="ARBA" id="ARBA00022737"/>
    </source>
</evidence>
<dbReference type="InterPro" id="IPR001525">
    <property type="entry name" value="C5_MeTfrase"/>
</dbReference>
<keyword evidence="11" id="KW-1185">Reference proteome</keyword>